<dbReference type="EMBL" id="JBHUPA010000016">
    <property type="protein sequence ID" value="MFD2964364.1"/>
    <property type="molecule type" value="Genomic_DNA"/>
</dbReference>
<keyword evidence="2" id="KW-1185">Reference proteome</keyword>
<dbReference type="Proteomes" id="UP001597560">
    <property type="component" value="Unassembled WGS sequence"/>
</dbReference>
<sequence length="327" mass="37216">MPKYVDVSTLADISIVDFLARLGHHPVRKTGKEHFYHSMLRETKKDTPSFTVWDAGNCWKDWGGPNATGIFKGGIVQLGMAYWPDLSFVDVLNRIQEVCDMDTALIPEYVPPKKYAPDPEKGTFEWNMVGVRELGSNFVLSQYLHSRGLFDIAKSHQVKEVYYNRKNNPENTSVYYAVGWQNENNAWEFSNAKGFKSCIGAKGISLIPGDAHHVAVFEGYMDYLSWQKLHPETRPTVIVLNAITMLGYALERIRSFQTVDVYFDNDSPGQKCTGLLLKEIPHAVDRSYEYQGYNDYNDKLKADLQNINLKAKESPSEIVSRQTGPKR</sequence>
<dbReference type="RefSeq" id="WP_377612563.1">
    <property type="nucleotide sequence ID" value="NZ_JBHUPA010000016.1"/>
</dbReference>
<dbReference type="Pfam" id="PF13155">
    <property type="entry name" value="Toprim_2"/>
    <property type="match status" value="1"/>
</dbReference>
<dbReference type="InterPro" id="IPR036977">
    <property type="entry name" value="DNA_primase_Znf_CHC2"/>
</dbReference>
<evidence type="ECO:0000313" key="2">
    <source>
        <dbReference type="Proteomes" id="UP001597560"/>
    </source>
</evidence>
<accession>A0ABW6B8I7</accession>
<dbReference type="Gene3D" id="3.90.580.10">
    <property type="entry name" value="Zinc finger, CHC2-type domain"/>
    <property type="match status" value="1"/>
</dbReference>
<gene>
    <name evidence="1" type="ORF">ACFS6J_21365</name>
</gene>
<dbReference type="SUPFAM" id="SSF56731">
    <property type="entry name" value="DNA primase core"/>
    <property type="match status" value="1"/>
</dbReference>
<dbReference type="SUPFAM" id="SSF57783">
    <property type="entry name" value="Zinc beta-ribbon"/>
    <property type="match status" value="1"/>
</dbReference>
<evidence type="ECO:0000313" key="1">
    <source>
        <dbReference type="EMBL" id="MFD2964364.1"/>
    </source>
</evidence>
<reference evidence="2" key="1">
    <citation type="journal article" date="2019" name="Int. J. Syst. Evol. Microbiol.">
        <title>The Global Catalogue of Microorganisms (GCM) 10K type strain sequencing project: providing services to taxonomists for standard genome sequencing and annotation.</title>
        <authorList>
            <consortium name="The Broad Institute Genomics Platform"/>
            <consortium name="The Broad Institute Genome Sequencing Center for Infectious Disease"/>
            <person name="Wu L."/>
            <person name="Ma J."/>
        </authorList>
    </citation>
    <scope>NUCLEOTIDE SEQUENCE [LARGE SCALE GENOMIC DNA]</scope>
    <source>
        <strain evidence="2">KCTC 23098</strain>
    </source>
</reference>
<dbReference type="Gene3D" id="3.40.1360.10">
    <property type="match status" value="1"/>
</dbReference>
<protein>
    <submittedName>
        <fullName evidence="1">Toprim domain-containing protein</fullName>
    </submittedName>
</protein>
<organism evidence="1 2">
    <name type="scientific">Olivibacter jilunii</name>
    <dbReference type="NCBI Taxonomy" id="985016"/>
    <lineage>
        <taxon>Bacteria</taxon>
        <taxon>Pseudomonadati</taxon>
        <taxon>Bacteroidota</taxon>
        <taxon>Sphingobacteriia</taxon>
        <taxon>Sphingobacteriales</taxon>
        <taxon>Sphingobacteriaceae</taxon>
        <taxon>Olivibacter</taxon>
    </lineage>
</organism>
<comment type="caution">
    <text evidence="1">The sequence shown here is derived from an EMBL/GenBank/DDBJ whole genome shotgun (WGS) entry which is preliminary data.</text>
</comment>
<name>A0ABW6B8I7_9SPHI</name>
<proteinExistence type="predicted"/>